<dbReference type="KEGG" id="daa:AKL17_2047"/>
<name>A0A159Z4T3_9RHOB</name>
<reference evidence="1 2" key="1">
    <citation type="submission" date="2015-09" db="EMBL/GenBank/DDBJ databases">
        <title>Complete genome sequence of Defluviimonas alba cai42t isolated from an oilfield in Xinjiang.</title>
        <authorList>
            <person name="Geng S."/>
            <person name="Pan X."/>
            <person name="Wu X."/>
        </authorList>
    </citation>
    <scope>NUCLEOTIDE SEQUENCE [LARGE SCALE GENOMIC DNA]</scope>
    <source>
        <strain evidence="2">cai42</strain>
    </source>
</reference>
<dbReference type="Proteomes" id="UP000076128">
    <property type="component" value="Chromosome"/>
</dbReference>
<protein>
    <submittedName>
        <fullName evidence="1">Alcohol dehydrogenase</fullName>
    </submittedName>
</protein>
<dbReference type="EMBL" id="CP012661">
    <property type="protein sequence ID" value="AMY69294.1"/>
    <property type="molecule type" value="Genomic_DNA"/>
</dbReference>
<evidence type="ECO:0000313" key="1">
    <source>
        <dbReference type="EMBL" id="AMY69294.1"/>
    </source>
</evidence>
<dbReference type="RefSeq" id="WP_236938080.1">
    <property type="nucleotide sequence ID" value="NZ_CP012661.1"/>
</dbReference>
<gene>
    <name evidence="1" type="ORF">AKL17_2047</name>
</gene>
<keyword evidence="2" id="KW-1185">Reference proteome</keyword>
<dbReference type="STRING" id="1335048.AKL17_2047"/>
<evidence type="ECO:0000313" key="2">
    <source>
        <dbReference type="Proteomes" id="UP000076128"/>
    </source>
</evidence>
<sequence length="126" mass="14136">MKTRTLNEVLRPWWGKALLGARWLLTGRGPLAMSINQGGGFFRTDPGLPRPNMQLYMQAFSTLLPRAGERPVLTPDPFPGLSLGLSNCRPTSRGRISLHSADPFAAPASLPMPMQPRRTWPRCWRR</sequence>
<dbReference type="SUPFAM" id="SSF54373">
    <property type="entry name" value="FAD-linked reductases, C-terminal domain"/>
    <property type="match status" value="1"/>
</dbReference>
<dbReference type="AlphaFoldDB" id="A0A159Z4T3"/>
<organism evidence="1 2">
    <name type="scientific">Frigidibacter mobilis</name>
    <dbReference type="NCBI Taxonomy" id="1335048"/>
    <lineage>
        <taxon>Bacteria</taxon>
        <taxon>Pseudomonadati</taxon>
        <taxon>Pseudomonadota</taxon>
        <taxon>Alphaproteobacteria</taxon>
        <taxon>Rhodobacterales</taxon>
        <taxon>Paracoccaceae</taxon>
        <taxon>Frigidibacter</taxon>
    </lineage>
</organism>
<dbReference type="Gene3D" id="3.30.560.10">
    <property type="entry name" value="Glucose Oxidase, domain 3"/>
    <property type="match status" value="1"/>
</dbReference>
<proteinExistence type="predicted"/>
<accession>A0A159Z4T3</accession>